<protein>
    <submittedName>
        <fullName evidence="2">Uncharacterized protein</fullName>
    </submittedName>
</protein>
<accession>A0A4Y7SFG2</accession>
<name>A0A4Y7SFG2_COPMI</name>
<reference evidence="2 3" key="1">
    <citation type="journal article" date="2019" name="Nat. Ecol. Evol.">
        <title>Megaphylogeny resolves global patterns of mushroom evolution.</title>
        <authorList>
            <person name="Varga T."/>
            <person name="Krizsan K."/>
            <person name="Foldi C."/>
            <person name="Dima B."/>
            <person name="Sanchez-Garcia M."/>
            <person name="Sanchez-Ramirez S."/>
            <person name="Szollosi G.J."/>
            <person name="Szarkandi J.G."/>
            <person name="Papp V."/>
            <person name="Albert L."/>
            <person name="Andreopoulos W."/>
            <person name="Angelini C."/>
            <person name="Antonin V."/>
            <person name="Barry K.W."/>
            <person name="Bougher N.L."/>
            <person name="Buchanan P."/>
            <person name="Buyck B."/>
            <person name="Bense V."/>
            <person name="Catcheside P."/>
            <person name="Chovatia M."/>
            <person name="Cooper J."/>
            <person name="Damon W."/>
            <person name="Desjardin D."/>
            <person name="Finy P."/>
            <person name="Geml J."/>
            <person name="Haridas S."/>
            <person name="Hughes K."/>
            <person name="Justo A."/>
            <person name="Karasinski D."/>
            <person name="Kautmanova I."/>
            <person name="Kiss B."/>
            <person name="Kocsube S."/>
            <person name="Kotiranta H."/>
            <person name="LaButti K.M."/>
            <person name="Lechner B.E."/>
            <person name="Liimatainen K."/>
            <person name="Lipzen A."/>
            <person name="Lukacs Z."/>
            <person name="Mihaltcheva S."/>
            <person name="Morgado L.N."/>
            <person name="Niskanen T."/>
            <person name="Noordeloos M.E."/>
            <person name="Ohm R.A."/>
            <person name="Ortiz-Santana B."/>
            <person name="Ovrebo C."/>
            <person name="Racz N."/>
            <person name="Riley R."/>
            <person name="Savchenko A."/>
            <person name="Shiryaev A."/>
            <person name="Soop K."/>
            <person name="Spirin V."/>
            <person name="Szebenyi C."/>
            <person name="Tomsovsky M."/>
            <person name="Tulloss R.E."/>
            <person name="Uehling J."/>
            <person name="Grigoriev I.V."/>
            <person name="Vagvolgyi C."/>
            <person name="Papp T."/>
            <person name="Martin F.M."/>
            <person name="Miettinen O."/>
            <person name="Hibbett D.S."/>
            <person name="Nagy L.G."/>
        </authorList>
    </citation>
    <scope>NUCLEOTIDE SEQUENCE [LARGE SCALE GENOMIC DNA]</scope>
    <source>
        <strain evidence="2 3">FP101781</strain>
    </source>
</reference>
<comment type="caution">
    <text evidence="2">The sequence shown here is derived from an EMBL/GenBank/DDBJ whole genome shotgun (WGS) entry which is preliminary data.</text>
</comment>
<gene>
    <name evidence="2" type="ORF">FA13DRAFT_1801183</name>
</gene>
<feature type="region of interest" description="Disordered" evidence="1">
    <location>
        <begin position="102"/>
        <end position="127"/>
    </location>
</feature>
<evidence type="ECO:0000256" key="1">
    <source>
        <dbReference type="SAM" id="MobiDB-lite"/>
    </source>
</evidence>
<dbReference type="EMBL" id="QPFP01000149">
    <property type="protein sequence ID" value="TEB20232.1"/>
    <property type="molecule type" value="Genomic_DNA"/>
</dbReference>
<dbReference type="Proteomes" id="UP000298030">
    <property type="component" value="Unassembled WGS sequence"/>
</dbReference>
<sequence length="127" mass="14144">MESKKRVSSGKEEEIYKGKGWVEKSEHSLVHPNRPSLTLRLLFLPTSSSKLRTLLYSTSTIVLSFSSSLFTPSNSISIAVNDPPSSSNSAFDDCSARIDVEANFNGDNRPKRPRRTQLDLQPHVLLP</sequence>
<dbReference type="AlphaFoldDB" id="A0A4Y7SFG2"/>
<evidence type="ECO:0000313" key="3">
    <source>
        <dbReference type="Proteomes" id="UP000298030"/>
    </source>
</evidence>
<evidence type="ECO:0000313" key="2">
    <source>
        <dbReference type="EMBL" id="TEB20232.1"/>
    </source>
</evidence>
<organism evidence="2 3">
    <name type="scientific">Coprinellus micaceus</name>
    <name type="common">Glistening ink-cap mushroom</name>
    <name type="synonym">Coprinus micaceus</name>
    <dbReference type="NCBI Taxonomy" id="71717"/>
    <lineage>
        <taxon>Eukaryota</taxon>
        <taxon>Fungi</taxon>
        <taxon>Dikarya</taxon>
        <taxon>Basidiomycota</taxon>
        <taxon>Agaricomycotina</taxon>
        <taxon>Agaricomycetes</taxon>
        <taxon>Agaricomycetidae</taxon>
        <taxon>Agaricales</taxon>
        <taxon>Agaricineae</taxon>
        <taxon>Psathyrellaceae</taxon>
        <taxon>Coprinellus</taxon>
    </lineage>
</organism>
<keyword evidence="3" id="KW-1185">Reference proteome</keyword>
<proteinExistence type="predicted"/>